<dbReference type="GO" id="GO:0005737">
    <property type="term" value="C:cytoplasm"/>
    <property type="evidence" value="ECO:0007669"/>
    <property type="project" value="UniProtKB-SubCell"/>
</dbReference>
<keyword evidence="3" id="KW-0963">Cytoplasm</keyword>
<proteinExistence type="inferred from homology"/>
<dbReference type="EMBL" id="JBFOLJ010000004">
    <property type="protein sequence ID" value="KAL2543529.1"/>
    <property type="molecule type" value="Genomic_DNA"/>
</dbReference>
<organism evidence="6 7">
    <name type="scientific">Forsythia ovata</name>
    <dbReference type="NCBI Taxonomy" id="205694"/>
    <lineage>
        <taxon>Eukaryota</taxon>
        <taxon>Viridiplantae</taxon>
        <taxon>Streptophyta</taxon>
        <taxon>Embryophyta</taxon>
        <taxon>Tracheophyta</taxon>
        <taxon>Spermatophyta</taxon>
        <taxon>Magnoliopsida</taxon>
        <taxon>eudicotyledons</taxon>
        <taxon>Gunneridae</taxon>
        <taxon>Pentapetalae</taxon>
        <taxon>asterids</taxon>
        <taxon>lamiids</taxon>
        <taxon>Lamiales</taxon>
        <taxon>Oleaceae</taxon>
        <taxon>Forsythieae</taxon>
        <taxon>Forsythia</taxon>
    </lineage>
</organism>
<evidence type="ECO:0000256" key="2">
    <source>
        <dbReference type="ARBA" id="ARBA00008332"/>
    </source>
</evidence>
<comment type="subcellular location">
    <subcellularLocation>
        <location evidence="1">Cytoplasm</location>
    </subcellularLocation>
</comment>
<evidence type="ECO:0000256" key="4">
    <source>
        <dbReference type="ARBA" id="ARBA00022553"/>
    </source>
</evidence>
<dbReference type="Proteomes" id="UP001604277">
    <property type="component" value="Unassembled WGS sequence"/>
</dbReference>
<feature type="compositionally biased region" description="Basic and acidic residues" evidence="5">
    <location>
        <begin position="96"/>
        <end position="113"/>
    </location>
</feature>
<feature type="region of interest" description="Disordered" evidence="5">
    <location>
        <begin position="78"/>
        <end position="159"/>
    </location>
</feature>
<reference evidence="7" key="1">
    <citation type="submission" date="2024-07" db="EMBL/GenBank/DDBJ databases">
        <title>Two chromosome-level genome assemblies of Korean endemic species Abeliophyllum distichum and Forsythia ovata (Oleaceae).</title>
        <authorList>
            <person name="Jang H."/>
        </authorList>
    </citation>
    <scope>NUCLEOTIDE SEQUENCE [LARGE SCALE GENOMIC DNA]</scope>
</reference>
<gene>
    <name evidence="6" type="ORF">Fot_12762</name>
</gene>
<feature type="compositionally biased region" description="Polar residues" evidence="5">
    <location>
        <begin position="140"/>
        <end position="159"/>
    </location>
</feature>
<evidence type="ECO:0000313" key="6">
    <source>
        <dbReference type="EMBL" id="KAL2543529.1"/>
    </source>
</evidence>
<keyword evidence="4" id="KW-0597">Phosphoprotein</keyword>
<protein>
    <submittedName>
        <fullName evidence="6">Glycine-rich protein</fullName>
    </submittedName>
</protein>
<dbReference type="InterPro" id="IPR019376">
    <property type="entry name" value="Myeloid_leukemia_factor"/>
</dbReference>
<dbReference type="AlphaFoldDB" id="A0ABD1W1M1"/>
<evidence type="ECO:0000256" key="1">
    <source>
        <dbReference type="ARBA" id="ARBA00004496"/>
    </source>
</evidence>
<name>A0ABD1W1M1_9LAMI</name>
<evidence type="ECO:0000256" key="3">
    <source>
        <dbReference type="ARBA" id="ARBA00022490"/>
    </source>
</evidence>
<keyword evidence="7" id="KW-1185">Reference proteome</keyword>
<accession>A0ABD1W1M1</accession>
<evidence type="ECO:0000313" key="7">
    <source>
        <dbReference type="Proteomes" id="UP001604277"/>
    </source>
</evidence>
<sequence>MQGGRDPFFGFGDPFGNFGGGDGFGSHRSLISSFLGGRDPFDDPFFKRPFGSMFESSFFGPTGSPFFDTHASGLLEHQPAQPNRARGPIIEELNSDDDKLEKERGKEIKDNNPRKHRRSSKEPYVEYPDDESAEKKRKQMTQWNDSNQMHHVRSQPQTHSFTFQSSTVSYGGTNGAHYSTSRTRRTGSDGLTLEECKEANSSTRQATHRISRGIHDKGHSVTRKLKADGRVNTMQTLHNLNEEELGGFEEAWKGNVRKHLPGFSEEFTAQNGMGSGSSGLNSGRRALPSIGRSNNSERPSGSSFDRKIKKF</sequence>
<feature type="region of interest" description="Disordered" evidence="5">
    <location>
        <begin position="266"/>
        <end position="311"/>
    </location>
</feature>
<comment type="similarity">
    <text evidence="2">Belongs to the MLF family.</text>
</comment>
<evidence type="ECO:0000256" key="5">
    <source>
        <dbReference type="SAM" id="MobiDB-lite"/>
    </source>
</evidence>
<feature type="compositionally biased region" description="Polar residues" evidence="5">
    <location>
        <begin position="291"/>
        <end position="303"/>
    </location>
</feature>
<dbReference type="PANTHER" id="PTHR13105">
    <property type="entry name" value="MYELOID LEUKEMIA FACTOR"/>
    <property type="match status" value="1"/>
</dbReference>
<dbReference type="Pfam" id="PF10248">
    <property type="entry name" value="Mlf1IP"/>
    <property type="match status" value="1"/>
</dbReference>
<comment type="caution">
    <text evidence="6">The sequence shown here is derived from an EMBL/GenBank/DDBJ whole genome shotgun (WGS) entry which is preliminary data.</text>
</comment>